<feature type="domain" description="RRM" evidence="3">
    <location>
        <begin position="215"/>
        <end position="291"/>
    </location>
</feature>
<dbReference type="InterPro" id="IPR012677">
    <property type="entry name" value="Nucleotide-bd_a/b_plait_sf"/>
</dbReference>
<dbReference type="EMBL" id="CM010715">
    <property type="protein sequence ID" value="RZC44234.1"/>
    <property type="molecule type" value="Genomic_DNA"/>
</dbReference>
<dbReference type="SMART" id="SM00360">
    <property type="entry name" value="RRM"/>
    <property type="match status" value="3"/>
</dbReference>
<dbReference type="GO" id="GO:0005730">
    <property type="term" value="C:nucleolus"/>
    <property type="evidence" value="ECO:0007669"/>
    <property type="project" value="TreeGrafter"/>
</dbReference>
<name>A0A4Y7I614_PAPSO</name>
<proteinExistence type="predicted"/>
<dbReference type="Gramene" id="RZC44234">
    <property type="protein sequence ID" value="RZC44234"/>
    <property type="gene ID" value="C5167_037185"/>
</dbReference>
<evidence type="ECO:0000313" key="5">
    <source>
        <dbReference type="Proteomes" id="UP000316621"/>
    </source>
</evidence>
<accession>A0A4Y7I614</accession>
<sequence length="555" mass="62322">MSKSSNVVAAISHAFVSSGEGNNNKRDAEEKEIAQKPILSSTGASKTLIACNLSVSIDKSHVIDFFKQIGDDIVDVHLHYINGKDGERRAHLADIEFATEEAANKATKFHRLDLFRYTIHRQLEGTTGAASKTRLVMKDMPYYTEKPDVIKFFKQAGEVVDVRFSYNEDGEFRGSGYIELATEEGAKKAVKLNGVELLGSPIDLRREAKGTGASRTVCLKNVQLSIDKSHVIDFFENVGDIADVRFSYDEHGTFRRIVHVEFATEEAAEQAVKWNGRDLKGCPVELGIAREILCVQGFDTSSGIDQIWSFLKKHFRTIRCIVHMDIPTDRTPGVPLGTALIEFSKLSTELLIWMDKKLMAEWGGEQVMDCYPRLDLVPYDNMKFHVVDASLTKFYLTNDDILHYNLAVKISVRNGNKLEGISYPRIRSNPSCYGKDLPWVPLPSFRQGTKNTTMLYSVFQGKTSFKLRGSNLKDINNDQRDGSYSISLYLYITTQLKFAGGGKSVLRDFVVNCGLFRLHLLGSSSSNNQTGSGGLFKTKRCENHPRDQTYDDTFY</sequence>
<dbReference type="Gene3D" id="3.30.70.330">
    <property type="match status" value="3"/>
</dbReference>
<dbReference type="SUPFAM" id="SSF54928">
    <property type="entry name" value="RNA-binding domain, RBD"/>
    <property type="match status" value="3"/>
</dbReference>
<dbReference type="GO" id="GO:0003723">
    <property type="term" value="F:RNA binding"/>
    <property type="evidence" value="ECO:0007669"/>
    <property type="project" value="UniProtKB-UniRule"/>
</dbReference>
<dbReference type="AlphaFoldDB" id="A0A4Y7I614"/>
<dbReference type="PROSITE" id="PS50102">
    <property type="entry name" value="RRM"/>
    <property type="match status" value="2"/>
</dbReference>
<dbReference type="PANTHER" id="PTHR23236:SF11">
    <property type="entry name" value="EUKARYOTIC TRANSLATION INITIATION FACTOR 4H"/>
    <property type="match status" value="1"/>
</dbReference>
<dbReference type="PANTHER" id="PTHR23236">
    <property type="entry name" value="EUKARYOTIC TRANSLATION INITIATION FACTOR 4B/4H"/>
    <property type="match status" value="1"/>
</dbReference>
<dbReference type="InterPro" id="IPR035979">
    <property type="entry name" value="RBD_domain_sf"/>
</dbReference>
<evidence type="ECO:0000313" key="4">
    <source>
        <dbReference type="EMBL" id="RZC44234.1"/>
    </source>
</evidence>
<keyword evidence="1 2" id="KW-0694">RNA-binding</keyword>
<evidence type="ECO:0000256" key="2">
    <source>
        <dbReference type="PROSITE-ProRule" id="PRU00176"/>
    </source>
</evidence>
<evidence type="ECO:0000259" key="3">
    <source>
        <dbReference type="PROSITE" id="PS50102"/>
    </source>
</evidence>
<reference evidence="4 5" key="1">
    <citation type="journal article" date="2018" name="Science">
        <title>The opium poppy genome and morphinan production.</title>
        <authorList>
            <person name="Guo L."/>
            <person name="Winzer T."/>
            <person name="Yang X."/>
            <person name="Li Y."/>
            <person name="Ning Z."/>
            <person name="He Z."/>
            <person name="Teodor R."/>
            <person name="Lu Y."/>
            <person name="Bowser T.A."/>
            <person name="Graham I.A."/>
            <person name="Ye K."/>
        </authorList>
    </citation>
    <scope>NUCLEOTIDE SEQUENCE [LARGE SCALE GENOMIC DNA]</scope>
    <source>
        <strain evidence="5">cv. HN1</strain>
        <tissue evidence="4">Leaves</tissue>
    </source>
</reference>
<feature type="domain" description="RRM" evidence="3">
    <location>
        <begin position="133"/>
        <end position="209"/>
    </location>
</feature>
<protein>
    <recommendedName>
        <fullName evidence="3">RRM domain-containing protein</fullName>
    </recommendedName>
</protein>
<dbReference type="Pfam" id="PF00076">
    <property type="entry name" value="RRM_1"/>
    <property type="match status" value="2"/>
</dbReference>
<dbReference type="Proteomes" id="UP000316621">
    <property type="component" value="Chromosome 1"/>
</dbReference>
<organism evidence="4 5">
    <name type="scientific">Papaver somniferum</name>
    <name type="common">Opium poppy</name>
    <dbReference type="NCBI Taxonomy" id="3469"/>
    <lineage>
        <taxon>Eukaryota</taxon>
        <taxon>Viridiplantae</taxon>
        <taxon>Streptophyta</taxon>
        <taxon>Embryophyta</taxon>
        <taxon>Tracheophyta</taxon>
        <taxon>Spermatophyta</taxon>
        <taxon>Magnoliopsida</taxon>
        <taxon>Ranunculales</taxon>
        <taxon>Papaveraceae</taxon>
        <taxon>Papaveroideae</taxon>
        <taxon>Papaver</taxon>
    </lineage>
</organism>
<gene>
    <name evidence="4" type="ORF">C5167_037185</name>
</gene>
<dbReference type="STRING" id="3469.A0A4Y7I614"/>
<keyword evidence="5" id="KW-1185">Reference proteome</keyword>
<dbReference type="InterPro" id="IPR000504">
    <property type="entry name" value="RRM_dom"/>
</dbReference>
<evidence type="ECO:0000256" key="1">
    <source>
        <dbReference type="ARBA" id="ARBA00022884"/>
    </source>
</evidence>